<dbReference type="RefSeq" id="WP_169073701.1">
    <property type="nucleotide sequence ID" value="NZ_JABBXH010000001.1"/>
</dbReference>
<accession>A0A7Y0LC65</accession>
<dbReference type="GO" id="GO:0140098">
    <property type="term" value="F:catalytic activity, acting on RNA"/>
    <property type="evidence" value="ECO:0007669"/>
    <property type="project" value="UniProtKB-ARBA"/>
</dbReference>
<proteinExistence type="predicted"/>
<dbReference type="InterPro" id="IPR006145">
    <property type="entry name" value="PsdUridine_synth_RsuA/RluA"/>
</dbReference>
<dbReference type="InterPro" id="IPR006224">
    <property type="entry name" value="PsdUridine_synth_RluA-like_CS"/>
</dbReference>
<dbReference type="GO" id="GO:0003723">
    <property type="term" value="F:RNA binding"/>
    <property type="evidence" value="ECO:0007669"/>
    <property type="project" value="InterPro"/>
</dbReference>
<dbReference type="GO" id="GO:0009982">
    <property type="term" value="F:pseudouridine synthase activity"/>
    <property type="evidence" value="ECO:0007669"/>
    <property type="project" value="InterPro"/>
</dbReference>
<name>A0A7Y0LC65_9GAMM</name>
<reference evidence="2 3" key="1">
    <citation type="submission" date="2020-04" db="EMBL/GenBank/DDBJ databases">
        <title>Thalassotalea sp. M1531, isolated from the surface of marine red alga.</title>
        <authorList>
            <person name="Pang L."/>
            <person name="Lu D.-C."/>
        </authorList>
    </citation>
    <scope>NUCLEOTIDE SEQUENCE [LARGE SCALE GENOMIC DNA]</scope>
    <source>
        <strain evidence="2 3">M1531</strain>
    </source>
</reference>
<dbReference type="InterPro" id="IPR020103">
    <property type="entry name" value="PsdUridine_synth_cat_dom_sf"/>
</dbReference>
<dbReference type="InterPro" id="IPR050188">
    <property type="entry name" value="RluA_PseudoU_synthase"/>
</dbReference>
<dbReference type="Pfam" id="PF00849">
    <property type="entry name" value="PseudoU_synth_2"/>
    <property type="match status" value="1"/>
</dbReference>
<evidence type="ECO:0000313" key="2">
    <source>
        <dbReference type="EMBL" id="NMP30385.1"/>
    </source>
</evidence>
<dbReference type="SUPFAM" id="SSF55120">
    <property type="entry name" value="Pseudouridine synthase"/>
    <property type="match status" value="1"/>
</dbReference>
<dbReference type="Gene3D" id="3.30.2350.10">
    <property type="entry name" value="Pseudouridine synthase"/>
    <property type="match status" value="1"/>
</dbReference>
<evidence type="ECO:0000259" key="1">
    <source>
        <dbReference type="Pfam" id="PF00849"/>
    </source>
</evidence>
<dbReference type="AlphaFoldDB" id="A0A7Y0LC65"/>
<dbReference type="EMBL" id="JABBXH010000001">
    <property type="protein sequence ID" value="NMP30385.1"/>
    <property type="molecule type" value="Genomic_DNA"/>
</dbReference>
<sequence length="565" mass="63978">MLSSNSATCFTPFTSDSSNFSLPTKFTYPFCYQPHPLSRLAADQLKQQLSTFHPLSSNQKGRMYGVLVVQKANGELGYLTALSGKHSEELDTRGQIQFVPPVFDVNEEDPYFVEQQATVNRINKEINDLQQAPVFNMLQVINESEQAAAAFQIARLQAKHVVNRKQRKAKRQWLSQALDHKLTETNINEQEAKQISIGLSRESVEDKRAITDLKSYWQARIAQAEQKLIVWQQKLAQLQKTRRKLSSSLQKRLFKQYQLLNGLGNTKNLVELFAETITPTPPAGSGDCAAPKLLQYAYQHELTPVCMAEFWWGRQPESEIRKHQQYYPACQGKCLPILSHMLEGIALEDNPLLVNPATNKSLDIIYQDEHLVVVNKPEGMLSVPGKNIVDSVASRVKQMFPMATGNLVLHRLDMATSGLLVLALNERAHKHLQKQFISKIVQKRYIAIVDGVVSTSEGEINLPLTLDINDRPRQMVCFDHGKTAKTKWQLIEHKAGRSRLWLYPITGRTHQLRVHCAHPEGLNISILGDGLYGTSANRLHLHAQQLSFLHPVSQQRITFEAEPNF</sequence>
<dbReference type="PANTHER" id="PTHR21600:SF89">
    <property type="entry name" value="RIBOSOMAL LARGE SUBUNIT PSEUDOURIDINE SYNTHASE A"/>
    <property type="match status" value="1"/>
</dbReference>
<evidence type="ECO:0000313" key="3">
    <source>
        <dbReference type="Proteomes" id="UP000568664"/>
    </source>
</evidence>
<dbReference type="Proteomes" id="UP000568664">
    <property type="component" value="Unassembled WGS sequence"/>
</dbReference>
<dbReference type="PANTHER" id="PTHR21600">
    <property type="entry name" value="MITOCHONDRIAL RNA PSEUDOURIDINE SYNTHASE"/>
    <property type="match status" value="1"/>
</dbReference>
<feature type="domain" description="Pseudouridine synthase RsuA/RluA-like" evidence="1">
    <location>
        <begin position="370"/>
        <end position="518"/>
    </location>
</feature>
<keyword evidence="3" id="KW-1185">Reference proteome</keyword>
<dbReference type="PROSITE" id="PS01129">
    <property type="entry name" value="PSI_RLU"/>
    <property type="match status" value="1"/>
</dbReference>
<organism evidence="2 3">
    <name type="scientific">Thalassotalea algicola</name>
    <dbReference type="NCBI Taxonomy" id="2716224"/>
    <lineage>
        <taxon>Bacteria</taxon>
        <taxon>Pseudomonadati</taxon>
        <taxon>Pseudomonadota</taxon>
        <taxon>Gammaproteobacteria</taxon>
        <taxon>Alteromonadales</taxon>
        <taxon>Colwelliaceae</taxon>
        <taxon>Thalassotalea</taxon>
    </lineage>
</organism>
<comment type="caution">
    <text evidence="2">The sequence shown here is derived from an EMBL/GenBank/DDBJ whole genome shotgun (WGS) entry which is preliminary data.</text>
</comment>
<dbReference type="CDD" id="cd02869">
    <property type="entry name" value="PseudoU_synth_RluA_like"/>
    <property type="match status" value="1"/>
</dbReference>
<gene>
    <name evidence="2" type="ORF">HII17_02320</name>
</gene>
<protein>
    <submittedName>
        <fullName evidence="2">RNA pseudouridine synthase</fullName>
    </submittedName>
</protein>
<dbReference type="GO" id="GO:0000455">
    <property type="term" value="P:enzyme-directed rRNA pseudouridine synthesis"/>
    <property type="evidence" value="ECO:0007669"/>
    <property type="project" value="TreeGrafter"/>
</dbReference>